<protein>
    <recommendedName>
        <fullName evidence="1">Sporulation initiation factor Spo0A C-terminal domain-containing protein</fullName>
    </recommendedName>
</protein>
<keyword evidence="3" id="KW-1185">Reference proteome</keyword>
<dbReference type="Proteomes" id="UP000593601">
    <property type="component" value="Chromosome"/>
</dbReference>
<dbReference type="GO" id="GO:0005509">
    <property type="term" value="F:calcium ion binding"/>
    <property type="evidence" value="ECO:0007669"/>
    <property type="project" value="InterPro"/>
</dbReference>
<dbReference type="GO" id="GO:0003677">
    <property type="term" value="F:DNA binding"/>
    <property type="evidence" value="ECO:0007669"/>
    <property type="project" value="InterPro"/>
</dbReference>
<dbReference type="Gene3D" id="1.10.10.10">
    <property type="entry name" value="Winged helix-like DNA-binding domain superfamily/Winged helix DNA-binding domain"/>
    <property type="match status" value="1"/>
</dbReference>
<evidence type="ECO:0000259" key="1">
    <source>
        <dbReference type="Pfam" id="PF08769"/>
    </source>
</evidence>
<dbReference type="InterPro" id="IPR036388">
    <property type="entry name" value="WH-like_DNA-bd_sf"/>
</dbReference>
<dbReference type="InterPro" id="IPR016032">
    <property type="entry name" value="Sig_transdc_resp-reg_C-effctor"/>
</dbReference>
<proteinExistence type="predicted"/>
<dbReference type="GO" id="GO:0042173">
    <property type="term" value="P:regulation of sporulation resulting in formation of a cellular spore"/>
    <property type="evidence" value="ECO:0007669"/>
    <property type="project" value="InterPro"/>
</dbReference>
<gene>
    <name evidence="2" type="ORF">INP51_11175</name>
</gene>
<dbReference type="Pfam" id="PF08769">
    <property type="entry name" value="Spo0A_C"/>
    <property type="match status" value="1"/>
</dbReference>
<dbReference type="AlphaFoldDB" id="A0A7M2RE47"/>
<feature type="domain" description="Sporulation initiation factor Spo0A C-terminal" evidence="1">
    <location>
        <begin position="4"/>
        <end position="68"/>
    </location>
</feature>
<reference evidence="2 3" key="1">
    <citation type="submission" date="2020-10" db="EMBL/GenBank/DDBJ databases">
        <title>Blautia liquoris sp.nov., isolated from the mud in a fermentation cellar used for the production of Chinese strong-flavoured liquor.</title>
        <authorList>
            <person name="Lu L."/>
        </authorList>
    </citation>
    <scope>NUCLEOTIDE SEQUENCE [LARGE SCALE GENOMIC DNA]</scope>
    <source>
        <strain evidence="2 3">LZLJ-3</strain>
    </source>
</reference>
<dbReference type="GO" id="GO:0005737">
    <property type="term" value="C:cytoplasm"/>
    <property type="evidence" value="ECO:0007669"/>
    <property type="project" value="InterPro"/>
</dbReference>
<dbReference type="GO" id="GO:0003700">
    <property type="term" value="F:DNA-binding transcription factor activity"/>
    <property type="evidence" value="ECO:0007669"/>
    <property type="project" value="InterPro"/>
</dbReference>
<evidence type="ECO:0000313" key="2">
    <source>
        <dbReference type="EMBL" id="QOV18566.1"/>
    </source>
</evidence>
<name>A0A7M2RE47_9FIRM</name>
<dbReference type="SUPFAM" id="SSF46894">
    <property type="entry name" value="C-terminal effector domain of the bipartite response regulators"/>
    <property type="match status" value="1"/>
</dbReference>
<organism evidence="2 3">
    <name type="scientific">Blautia liquoris</name>
    <dbReference type="NCBI Taxonomy" id="2779518"/>
    <lineage>
        <taxon>Bacteria</taxon>
        <taxon>Bacillati</taxon>
        <taxon>Bacillota</taxon>
        <taxon>Clostridia</taxon>
        <taxon>Lachnospirales</taxon>
        <taxon>Lachnospiraceae</taxon>
        <taxon>Blautia</taxon>
    </lineage>
</organism>
<dbReference type="InterPro" id="IPR014879">
    <property type="entry name" value="Spo0A_C"/>
</dbReference>
<accession>A0A7M2RE47</accession>
<dbReference type="EMBL" id="CP063304">
    <property type="protein sequence ID" value="QOV18566.1"/>
    <property type="molecule type" value="Genomic_DNA"/>
</dbReference>
<dbReference type="RefSeq" id="WP_193734928.1">
    <property type="nucleotide sequence ID" value="NZ_CP063304.1"/>
</dbReference>
<dbReference type="KEGG" id="bliq:INP51_11175"/>
<sequence>MNLKKIYQEVAKQSGVTVEELKREMQAAIDAAYNSPNNNDITRAYQDKIPRKGKVPTVDEFILYMADRTKKSEEK</sequence>
<evidence type="ECO:0000313" key="3">
    <source>
        <dbReference type="Proteomes" id="UP000593601"/>
    </source>
</evidence>